<evidence type="ECO:0000313" key="3">
    <source>
        <dbReference type="EMBL" id="CCO48481.1"/>
    </source>
</evidence>
<dbReference type="AlphaFoldDB" id="A0AAV2VUU1"/>
<dbReference type="PANTHER" id="PTHR43818:SF11">
    <property type="entry name" value="BCDNA.GH03377"/>
    <property type="match status" value="1"/>
</dbReference>
<protein>
    <submittedName>
        <fullName evidence="3">Dehydrogenase</fullName>
    </submittedName>
</protein>
<dbReference type="GO" id="GO:0000166">
    <property type="term" value="F:nucleotide binding"/>
    <property type="evidence" value="ECO:0007669"/>
    <property type="project" value="InterPro"/>
</dbReference>
<dbReference type="SUPFAM" id="SSF51735">
    <property type="entry name" value="NAD(P)-binding Rossmann-fold domains"/>
    <property type="match status" value="1"/>
</dbReference>
<reference evidence="3 4" key="1">
    <citation type="journal article" date="2013" name="ISME J.">
        <title>Comparative genomics of pathogenic lineages of Vibrio nigripulchritudo identifies virulence-associated traits.</title>
        <authorList>
            <person name="Goudenege D."/>
            <person name="Labreuche Y."/>
            <person name="Krin E."/>
            <person name="Ansquer D."/>
            <person name="Mangenot S."/>
            <person name="Calteau A."/>
            <person name="Medigue C."/>
            <person name="Mazel D."/>
            <person name="Polz M.F."/>
            <person name="Le Roux F."/>
        </authorList>
    </citation>
    <scope>NUCLEOTIDE SEQUENCE [LARGE SCALE GENOMIC DNA]</scope>
    <source>
        <strain evidence="3 4">SOn1</strain>
    </source>
</reference>
<sequence>MKTIRFGIIGGGMMGKEFASAAARWCHLTEVSGKPEIVALCDTNESIYGWYQDNFPSITRYTSDYHDLLNDESIDAIYCAVPHHLHEQLYIDIIEAGKHLFAEKPFGIDKSASEKILACIESHPDVFVRCTSEFPFYPAMQALIRELKPSSDNTLLYADIGFLHSSDINPDKPINWKRQQQFCGEYGCMGDLGMHILHVPLKLGWAFDSVYAQLSDVVQKRKNTQGEWVDCDTYENADLHCQARWENQSFPVRLKTYRIAPGHNNSWYFELHGTKRSYRFSTASPNQYQKMEYEAGGDQIWQTVPVGYLPAYTTISGGIMEFGFTDAVQQMWASFVDELATGSVSGFQCVTPQEAFIQHQIFTAALLSHQNQSVEEIQ</sequence>
<dbReference type="PANTHER" id="PTHR43818">
    <property type="entry name" value="BCDNA.GH03377"/>
    <property type="match status" value="1"/>
</dbReference>
<organism evidence="3 4">
    <name type="scientific">Vibrio nigripulchritudo SOn1</name>
    <dbReference type="NCBI Taxonomy" id="1238450"/>
    <lineage>
        <taxon>Bacteria</taxon>
        <taxon>Pseudomonadati</taxon>
        <taxon>Pseudomonadota</taxon>
        <taxon>Gammaproteobacteria</taxon>
        <taxon>Vibrionales</taxon>
        <taxon>Vibrionaceae</taxon>
        <taxon>Vibrio</taxon>
    </lineage>
</organism>
<dbReference type="InterPro" id="IPR000683">
    <property type="entry name" value="Gfo/Idh/MocA-like_OxRdtase_N"/>
</dbReference>
<accession>A0AAV2VUU1</accession>
<dbReference type="InterPro" id="IPR050463">
    <property type="entry name" value="Gfo/Idh/MocA_oxidrdct_glycsds"/>
</dbReference>
<name>A0AAV2VUU1_9VIBR</name>
<proteinExistence type="predicted"/>
<evidence type="ECO:0000256" key="1">
    <source>
        <dbReference type="ARBA" id="ARBA00023002"/>
    </source>
</evidence>
<feature type="domain" description="Gfo/Idh/MocA-like oxidoreductase N-terminal" evidence="2">
    <location>
        <begin position="4"/>
        <end position="126"/>
    </location>
</feature>
<dbReference type="Proteomes" id="UP000018211">
    <property type="component" value="Unassembled WGS sequence"/>
</dbReference>
<dbReference type="GO" id="GO:0016491">
    <property type="term" value="F:oxidoreductase activity"/>
    <property type="evidence" value="ECO:0007669"/>
    <property type="project" value="UniProtKB-KW"/>
</dbReference>
<dbReference type="EMBL" id="CAOF01000149">
    <property type="protein sequence ID" value="CCO48481.1"/>
    <property type="molecule type" value="Genomic_DNA"/>
</dbReference>
<dbReference type="RefSeq" id="WP_022612959.1">
    <property type="nucleotide sequence ID" value="NZ_LK391965.1"/>
</dbReference>
<comment type="caution">
    <text evidence="3">The sequence shown here is derived from an EMBL/GenBank/DDBJ whole genome shotgun (WGS) entry which is preliminary data.</text>
</comment>
<dbReference type="InterPro" id="IPR036291">
    <property type="entry name" value="NAD(P)-bd_dom_sf"/>
</dbReference>
<dbReference type="Gene3D" id="3.30.360.10">
    <property type="entry name" value="Dihydrodipicolinate Reductase, domain 2"/>
    <property type="match status" value="1"/>
</dbReference>
<evidence type="ECO:0000259" key="2">
    <source>
        <dbReference type="Pfam" id="PF01408"/>
    </source>
</evidence>
<dbReference type="Gene3D" id="3.40.50.720">
    <property type="entry name" value="NAD(P)-binding Rossmann-like Domain"/>
    <property type="match status" value="1"/>
</dbReference>
<dbReference type="Pfam" id="PF01408">
    <property type="entry name" value="GFO_IDH_MocA"/>
    <property type="match status" value="1"/>
</dbReference>
<dbReference type="SUPFAM" id="SSF55347">
    <property type="entry name" value="Glyceraldehyde-3-phosphate dehydrogenase-like, C-terminal domain"/>
    <property type="match status" value="1"/>
</dbReference>
<keyword evidence="1" id="KW-0560">Oxidoreductase</keyword>
<gene>
    <name evidence="3" type="ORF">VIBNISOn1_560013</name>
</gene>
<evidence type="ECO:0000313" key="4">
    <source>
        <dbReference type="Proteomes" id="UP000018211"/>
    </source>
</evidence>